<comment type="caution">
    <text evidence="1">The sequence shown here is derived from an EMBL/GenBank/DDBJ whole genome shotgun (WGS) entry which is preliminary data.</text>
</comment>
<dbReference type="eggNOG" id="ENOG502ZBQZ">
    <property type="taxonomic scope" value="Bacteria"/>
</dbReference>
<dbReference type="AlphaFoldDB" id="R9GXF8"/>
<name>R9GXF8_9SPHI</name>
<dbReference type="RefSeq" id="WP_016193537.1">
    <property type="nucleotide sequence ID" value="NZ_AQPN01000010.1"/>
</dbReference>
<proteinExistence type="predicted"/>
<evidence type="ECO:0000313" key="1">
    <source>
        <dbReference type="EMBL" id="EOR96502.1"/>
    </source>
</evidence>
<reference evidence="1 2" key="1">
    <citation type="journal article" date="2013" name="Genome Announc.">
        <title>Draft Genome Sequence of Arcticibacter svalbardensis Strain MN12-7T, a Member of the Family Sphingobacteriaceae Isolated from an Arctic Soil Sample.</title>
        <authorList>
            <person name="Shivaji S."/>
            <person name="Ara S."/>
            <person name="Prasad S."/>
            <person name="Manasa B.P."/>
            <person name="Begum Z."/>
            <person name="Singh A."/>
            <person name="Kumar Pinnaka A."/>
        </authorList>
    </citation>
    <scope>NUCLEOTIDE SEQUENCE [LARGE SCALE GENOMIC DNA]</scope>
    <source>
        <strain evidence="1 2">MN12-7</strain>
    </source>
</reference>
<evidence type="ECO:0000313" key="2">
    <source>
        <dbReference type="Proteomes" id="UP000014174"/>
    </source>
</evidence>
<organism evidence="1 2">
    <name type="scientific">Arcticibacter svalbardensis MN12-7</name>
    <dbReference type="NCBI Taxonomy" id="1150600"/>
    <lineage>
        <taxon>Bacteria</taxon>
        <taxon>Pseudomonadati</taxon>
        <taxon>Bacteroidota</taxon>
        <taxon>Sphingobacteriia</taxon>
        <taxon>Sphingobacteriales</taxon>
        <taxon>Sphingobacteriaceae</taxon>
        <taxon>Arcticibacter</taxon>
    </lineage>
</organism>
<dbReference type="PATRIC" id="fig|1150600.3.peg.279"/>
<evidence type="ECO:0008006" key="3">
    <source>
        <dbReference type="Google" id="ProtNLM"/>
    </source>
</evidence>
<gene>
    <name evidence="1" type="ORF">ADIARSV_0286</name>
</gene>
<dbReference type="OrthoDB" id="978691at2"/>
<dbReference type="EMBL" id="AQPN01000010">
    <property type="protein sequence ID" value="EOR96502.1"/>
    <property type="molecule type" value="Genomic_DNA"/>
</dbReference>
<protein>
    <recommendedName>
        <fullName evidence="3">ABC transporter ATPase</fullName>
    </recommendedName>
</protein>
<sequence>MEFSPNSRVWIYQSNRPFAQEEQNKIEQTLAEFTTQWQAHGAQLKAKAEIRYNRFIILMVDEVQANASGCSIDRSAGLIRNLEAEYKVSLFDRFNMAYKTNKEVVSCNRDEFEVLLNNGIIKPETIVFNNMVHTKAELDTNWEIPFNKSWHARVFA</sequence>
<dbReference type="STRING" id="1150600.ADIARSV_0286"/>
<dbReference type="Proteomes" id="UP000014174">
    <property type="component" value="Unassembled WGS sequence"/>
</dbReference>
<keyword evidence="2" id="KW-1185">Reference proteome</keyword>
<accession>R9GXF8</accession>